<protein>
    <recommendedName>
        <fullName evidence="4">Lipoprotein</fullName>
    </recommendedName>
</protein>
<evidence type="ECO:0000313" key="3">
    <source>
        <dbReference type="Proteomes" id="UP000540787"/>
    </source>
</evidence>
<dbReference type="RefSeq" id="WP_183552736.1">
    <property type="nucleotide sequence ID" value="NZ_JACHBX010000001.1"/>
</dbReference>
<accession>A0A7X0CDN6</accession>
<dbReference type="Proteomes" id="UP000540787">
    <property type="component" value="Unassembled WGS sequence"/>
</dbReference>
<reference evidence="2 3" key="1">
    <citation type="submission" date="2020-08" db="EMBL/GenBank/DDBJ databases">
        <title>The Agave Microbiome: Exploring the role of microbial communities in plant adaptations to desert environments.</title>
        <authorList>
            <person name="Partida-Martinez L.P."/>
        </authorList>
    </citation>
    <scope>NUCLEOTIDE SEQUENCE [LARGE SCALE GENOMIC DNA]</scope>
    <source>
        <strain evidence="2 3">AT3.2</strain>
    </source>
</reference>
<name>A0A7X0CDN6_9BURK</name>
<evidence type="ECO:0000256" key="1">
    <source>
        <dbReference type="SAM" id="SignalP"/>
    </source>
</evidence>
<evidence type="ECO:0008006" key="4">
    <source>
        <dbReference type="Google" id="ProtNLM"/>
    </source>
</evidence>
<dbReference type="EMBL" id="JACHBX010000001">
    <property type="protein sequence ID" value="MBB6133364.1"/>
    <property type="molecule type" value="Genomic_DNA"/>
</dbReference>
<comment type="caution">
    <text evidence="2">The sequence shown here is derived from an EMBL/GenBank/DDBJ whole genome shotgun (WGS) entry which is preliminary data.</text>
</comment>
<keyword evidence="3" id="KW-1185">Reference proteome</keyword>
<keyword evidence="1" id="KW-0732">Signal</keyword>
<organism evidence="2 3">
    <name type="scientific">Massilia aurea</name>
    <dbReference type="NCBI Taxonomy" id="373040"/>
    <lineage>
        <taxon>Bacteria</taxon>
        <taxon>Pseudomonadati</taxon>
        <taxon>Pseudomonadota</taxon>
        <taxon>Betaproteobacteria</taxon>
        <taxon>Burkholderiales</taxon>
        <taxon>Oxalobacteraceae</taxon>
        <taxon>Telluria group</taxon>
        <taxon>Massilia</taxon>
    </lineage>
</organism>
<feature type="signal peptide" evidence="1">
    <location>
        <begin position="1"/>
        <end position="18"/>
    </location>
</feature>
<sequence length="118" mass="13229">MTKMLLLCLLIMTATAHAGTTRTNCAFGSSYDVSRSYTIQEIERAELAQIEAFVKVSPDIPKLPFGFQNPEWIYLKSIVQPGDKIVYFRWRPRPQASDAGVALVRACRVIHQIVTSQG</sequence>
<dbReference type="AlphaFoldDB" id="A0A7X0CDN6"/>
<gene>
    <name evidence="2" type="ORF">HD842_001475</name>
</gene>
<feature type="chain" id="PRO_5031148625" description="Lipoprotein" evidence="1">
    <location>
        <begin position="19"/>
        <end position="118"/>
    </location>
</feature>
<proteinExistence type="predicted"/>
<evidence type="ECO:0000313" key="2">
    <source>
        <dbReference type="EMBL" id="MBB6133364.1"/>
    </source>
</evidence>